<feature type="compositionally biased region" description="Pro residues" evidence="1">
    <location>
        <begin position="384"/>
        <end position="394"/>
    </location>
</feature>
<feature type="transmembrane region" description="Helical" evidence="2">
    <location>
        <begin position="319"/>
        <end position="339"/>
    </location>
</feature>
<feature type="transmembrane region" description="Helical" evidence="2">
    <location>
        <begin position="71"/>
        <end position="92"/>
    </location>
</feature>
<dbReference type="EMBL" id="MLHV01000008">
    <property type="protein sequence ID" value="OHU01181.1"/>
    <property type="molecule type" value="Genomic_DNA"/>
</dbReference>
<evidence type="ECO:0000313" key="3">
    <source>
        <dbReference type="EMBL" id="OHU01181.1"/>
    </source>
</evidence>
<dbReference type="RefSeq" id="WP_070944858.1">
    <property type="nucleotide sequence ID" value="NZ_MLCL01000062.1"/>
</dbReference>
<sequence length="505" mass="52324">MSNRPVGTRQARELLRVAFGPSVVALVVIAAVVLLQLLIANSDMTGAFGAIASMWLGVHQVPVSIGGRELGVMPLLPVLAMIWGTARTTAAATAPNSSWLVTRWVVGSALGGPILIAAILLAVIHDAASVISELQTPSALRAFFSVLVVHAIGALIGVGSKVGPRALTTSRAASPLPTWLPEALRAAIAGVLALFGLSGVVTGVSLVVHWSTMHDLFAITDSVFGQLSLTLLSILYIPNVIVGASAIAVGSSAHVGLAAFSSFTVFGGDIPAVPVLAAVPTPPLGPIWVALLIVGAASAVALGQQCARRPLPIGPATGKLLVASMLAALTMALLGYAGGGRLGNFGDVGVDQATFAPAAFLWFAGIGGLTVAMSGGLTRKPRPVAAPEPVAEPQPEPEPEPEAEEEAEDAELEYVDVDPEPELEPDQPLVSWSADEPATDEPEVTEAAPAEYVDRYVEYDDMQETVQEARPRSYDDLDDDPEDHFIVDDISDDPVTGDNPRNAGD</sequence>
<accession>A0A1Q9W9P5</accession>
<accession>A0A1S1K6S6</accession>
<protein>
    <submittedName>
        <fullName evidence="3">Uncharacterized protein</fullName>
    </submittedName>
</protein>
<feature type="transmembrane region" description="Helical" evidence="2">
    <location>
        <begin position="287"/>
        <end position="307"/>
    </location>
</feature>
<comment type="caution">
    <text evidence="3">The sequence shown here is derived from an EMBL/GenBank/DDBJ whole genome shotgun (WGS) entry which is preliminary data.</text>
</comment>
<dbReference type="STRING" id="1908205.BKG60_16460"/>
<dbReference type="InterPro" id="IPR045931">
    <property type="entry name" value="DUF6350"/>
</dbReference>
<keyword evidence="2" id="KW-0812">Transmembrane</keyword>
<dbReference type="AlphaFoldDB" id="A0A1Q9W9P5"/>
<evidence type="ECO:0000256" key="1">
    <source>
        <dbReference type="SAM" id="MobiDB-lite"/>
    </source>
</evidence>
<feature type="region of interest" description="Disordered" evidence="1">
    <location>
        <begin position="380"/>
        <end position="505"/>
    </location>
</feature>
<evidence type="ECO:0000256" key="2">
    <source>
        <dbReference type="SAM" id="Phobius"/>
    </source>
</evidence>
<proteinExistence type="predicted"/>
<keyword evidence="2" id="KW-0472">Membrane</keyword>
<feature type="transmembrane region" description="Helical" evidence="2">
    <location>
        <begin position="144"/>
        <end position="162"/>
    </location>
</feature>
<keyword evidence="4" id="KW-1185">Reference proteome</keyword>
<feature type="transmembrane region" description="Helical" evidence="2">
    <location>
        <begin position="359"/>
        <end position="377"/>
    </location>
</feature>
<feature type="transmembrane region" description="Helical" evidence="2">
    <location>
        <begin position="183"/>
        <end position="210"/>
    </location>
</feature>
<dbReference type="Pfam" id="PF19877">
    <property type="entry name" value="DUF6350"/>
    <property type="match status" value="1"/>
</dbReference>
<feature type="transmembrane region" description="Helical" evidence="2">
    <location>
        <begin position="104"/>
        <end position="124"/>
    </location>
</feature>
<reference evidence="3 4" key="1">
    <citation type="submission" date="2016-10" db="EMBL/GenBank/DDBJ databases">
        <title>Evaluation of Human, Animal and Environmental Mycobacterium chelonae Isolates by Core Genome Phylogenomic Analysis, Targeted Gene Comparison, and Anti-microbial Susceptibility Patterns: A Tale of Mistaken Identities.</title>
        <authorList>
            <person name="Fogelson S.B."/>
            <person name="Camus A.C."/>
            <person name="Lorenz W."/>
            <person name="Vasireddy R."/>
            <person name="Vasireddy S."/>
            <person name="Smith T."/>
            <person name="Brown-Elliott B.A."/>
            <person name="Wallace R.J.Jr."/>
            <person name="Hasan N.A."/>
            <person name="Reischl U."/>
            <person name="Sanchez S."/>
        </authorList>
    </citation>
    <scope>NUCLEOTIDE SEQUENCE [LARGE SCALE GENOMIC DNA]</scope>
    <source>
        <strain evidence="3 4">24999</strain>
    </source>
</reference>
<name>A0A1Q9W9P5_9MYCO</name>
<dbReference type="Proteomes" id="UP000179636">
    <property type="component" value="Unassembled WGS sequence"/>
</dbReference>
<dbReference type="OrthoDB" id="4775522at2"/>
<feature type="transmembrane region" description="Helical" evidence="2">
    <location>
        <begin position="20"/>
        <end position="40"/>
    </location>
</feature>
<feature type="compositionally biased region" description="Acidic residues" evidence="1">
    <location>
        <begin position="395"/>
        <end position="425"/>
    </location>
</feature>
<evidence type="ECO:0000313" key="4">
    <source>
        <dbReference type="Proteomes" id="UP000179636"/>
    </source>
</evidence>
<keyword evidence="2" id="KW-1133">Transmembrane helix</keyword>
<organism evidence="3 4">
    <name type="scientific">Mycobacterium syngnathidarum</name>
    <dbReference type="NCBI Taxonomy" id="1908205"/>
    <lineage>
        <taxon>Bacteria</taxon>
        <taxon>Bacillati</taxon>
        <taxon>Actinomycetota</taxon>
        <taxon>Actinomycetes</taxon>
        <taxon>Mycobacteriales</taxon>
        <taxon>Mycobacteriaceae</taxon>
        <taxon>Mycobacterium</taxon>
    </lineage>
</organism>
<gene>
    <name evidence="3" type="ORF">BKG61_11490</name>
</gene>